<comment type="caution">
    <text evidence="2">The sequence shown here is derived from an EMBL/GenBank/DDBJ whole genome shotgun (WGS) entry which is preliminary data.</text>
</comment>
<feature type="transmembrane region" description="Helical" evidence="1">
    <location>
        <begin position="12"/>
        <end position="36"/>
    </location>
</feature>
<keyword evidence="1" id="KW-0472">Membrane</keyword>
<evidence type="ECO:0000313" key="3">
    <source>
        <dbReference type="Proteomes" id="UP000769780"/>
    </source>
</evidence>
<reference evidence="2 3" key="1">
    <citation type="submission" date="2020-07" db="EMBL/GenBank/DDBJ databases">
        <title>Fungal Genomes of the International Space Station.</title>
        <authorList>
            <person name="Seuylemezian A."/>
            <person name="Singh N.K."/>
            <person name="Wood J."/>
            <person name="Venkateswaran K."/>
        </authorList>
    </citation>
    <scope>NUCLEOTIDE SEQUENCE [LARGE SCALE GENOMIC DNA]</scope>
    <source>
        <strain evidence="2 3">PL-B2</strain>
    </source>
</reference>
<gene>
    <name evidence="2" type="ORF">H0185_10750</name>
</gene>
<proteinExistence type="predicted"/>
<keyword evidence="1" id="KW-1133">Transmembrane helix</keyword>
<protein>
    <submittedName>
        <fullName evidence="2">Uncharacterized protein</fullName>
    </submittedName>
</protein>
<dbReference type="RefSeq" id="WP_221873497.1">
    <property type="nucleotide sequence ID" value="NZ_JACWFH010000012.1"/>
</dbReference>
<feature type="transmembrane region" description="Helical" evidence="1">
    <location>
        <begin position="56"/>
        <end position="76"/>
    </location>
</feature>
<organism evidence="2 3">
    <name type="scientific">Mesobacillus maritimus</name>
    <dbReference type="NCBI Taxonomy" id="1643336"/>
    <lineage>
        <taxon>Bacteria</taxon>
        <taxon>Bacillati</taxon>
        <taxon>Bacillota</taxon>
        <taxon>Bacilli</taxon>
        <taxon>Bacillales</taxon>
        <taxon>Bacillaceae</taxon>
        <taxon>Mesobacillus</taxon>
    </lineage>
</organism>
<evidence type="ECO:0000256" key="1">
    <source>
        <dbReference type="SAM" id="Phobius"/>
    </source>
</evidence>
<dbReference type="Proteomes" id="UP000769780">
    <property type="component" value="Unassembled WGS sequence"/>
</dbReference>
<accession>A0ABS7K4T1</accession>
<dbReference type="EMBL" id="JACWFH010000012">
    <property type="protein sequence ID" value="MBY0097272.1"/>
    <property type="molecule type" value="Genomic_DNA"/>
</dbReference>
<keyword evidence="1" id="KW-0812">Transmembrane</keyword>
<sequence length="78" mass="7992">MVKKMNLSNLKLYTIALLLLNLVVFTGLKVANVYLAGGYYLSKSGASAGTMLGYDTAALVHTAIWGVVSGGAALALGA</sequence>
<keyword evidence="3" id="KW-1185">Reference proteome</keyword>
<name>A0ABS7K4T1_9BACI</name>
<evidence type="ECO:0000313" key="2">
    <source>
        <dbReference type="EMBL" id="MBY0097272.1"/>
    </source>
</evidence>